<proteinExistence type="predicted"/>
<evidence type="ECO:0000313" key="2">
    <source>
        <dbReference type="EMBL" id="MFB9075726.1"/>
    </source>
</evidence>
<feature type="region of interest" description="Disordered" evidence="1">
    <location>
        <begin position="115"/>
        <end position="134"/>
    </location>
</feature>
<feature type="compositionally biased region" description="Low complexity" evidence="1">
    <location>
        <begin position="42"/>
        <end position="60"/>
    </location>
</feature>
<gene>
    <name evidence="2" type="ORF">ACFFX0_33010</name>
</gene>
<reference evidence="2 3" key="1">
    <citation type="submission" date="2024-09" db="EMBL/GenBank/DDBJ databases">
        <authorList>
            <person name="Sun Q."/>
            <person name="Mori K."/>
        </authorList>
    </citation>
    <scope>NUCLEOTIDE SEQUENCE [LARGE SCALE GENOMIC DNA]</scope>
    <source>
        <strain evidence="2 3">CCM 7609</strain>
    </source>
</reference>
<protein>
    <submittedName>
        <fullName evidence="2">Uncharacterized protein</fullName>
    </submittedName>
</protein>
<dbReference type="EMBL" id="JBHMFI010000023">
    <property type="protein sequence ID" value="MFB9075726.1"/>
    <property type="molecule type" value="Genomic_DNA"/>
</dbReference>
<dbReference type="Proteomes" id="UP001589575">
    <property type="component" value="Unassembled WGS sequence"/>
</dbReference>
<organism evidence="2 3">
    <name type="scientific">Citricoccus parietis</name>
    <dbReference type="NCBI Taxonomy" id="592307"/>
    <lineage>
        <taxon>Bacteria</taxon>
        <taxon>Bacillati</taxon>
        <taxon>Actinomycetota</taxon>
        <taxon>Actinomycetes</taxon>
        <taxon>Micrococcales</taxon>
        <taxon>Micrococcaceae</taxon>
        <taxon>Citricoccus</taxon>
    </lineage>
</organism>
<name>A0ABV5GA04_9MICC</name>
<feature type="region of interest" description="Disordered" evidence="1">
    <location>
        <begin position="1"/>
        <end position="91"/>
    </location>
</feature>
<accession>A0ABV5GA04</accession>
<keyword evidence="3" id="KW-1185">Reference proteome</keyword>
<evidence type="ECO:0000256" key="1">
    <source>
        <dbReference type="SAM" id="MobiDB-lite"/>
    </source>
</evidence>
<evidence type="ECO:0000313" key="3">
    <source>
        <dbReference type="Proteomes" id="UP001589575"/>
    </source>
</evidence>
<comment type="caution">
    <text evidence="2">The sequence shown here is derived from an EMBL/GenBank/DDBJ whole genome shotgun (WGS) entry which is preliminary data.</text>
</comment>
<feature type="compositionally biased region" description="Low complexity" evidence="1">
    <location>
        <begin position="13"/>
        <end position="25"/>
    </location>
</feature>
<sequence>MVRVERASPTRQASPAATAVRMAAAVPTDQSPDRGARRPKNTSSPTAAPAAPAAMATQMARDSRATGLVSRRTDRSPSRGRGWPSGTLVTDGRPVAVAGVALKSVTLTMVARGAHPGPMPDASWTDARNDLLPF</sequence>